<name>A0A2L0F0V4_SORCE</name>
<dbReference type="CDD" id="cd00130">
    <property type="entry name" value="PAS"/>
    <property type="match status" value="1"/>
</dbReference>
<organism evidence="5 6">
    <name type="scientific">Sorangium cellulosum</name>
    <name type="common">Polyangium cellulosum</name>
    <dbReference type="NCBI Taxonomy" id="56"/>
    <lineage>
        <taxon>Bacteria</taxon>
        <taxon>Pseudomonadati</taxon>
        <taxon>Myxococcota</taxon>
        <taxon>Polyangia</taxon>
        <taxon>Polyangiales</taxon>
        <taxon>Polyangiaceae</taxon>
        <taxon>Sorangium</taxon>
    </lineage>
</organism>
<accession>A0A2L0F0V4</accession>
<dbReference type="InterPro" id="IPR000700">
    <property type="entry name" value="PAS-assoc_C"/>
</dbReference>
<dbReference type="InterPro" id="IPR001610">
    <property type="entry name" value="PAC"/>
</dbReference>
<dbReference type="OrthoDB" id="5490668at2"/>
<dbReference type="SUPFAM" id="SSF55785">
    <property type="entry name" value="PYP-like sensor domain (PAS domain)"/>
    <property type="match status" value="2"/>
</dbReference>
<dbReference type="Pfam" id="PF13426">
    <property type="entry name" value="PAS_9"/>
    <property type="match status" value="1"/>
</dbReference>
<evidence type="ECO:0000256" key="2">
    <source>
        <dbReference type="SAM" id="Coils"/>
    </source>
</evidence>
<dbReference type="SMART" id="SM00091">
    <property type="entry name" value="PAS"/>
    <property type="match status" value="1"/>
</dbReference>
<dbReference type="SUPFAM" id="SSF52091">
    <property type="entry name" value="SpoIIaa-like"/>
    <property type="match status" value="1"/>
</dbReference>
<dbReference type="Gene3D" id="3.30.750.24">
    <property type="entry name" value="STAS domain"/>
    <property type="match status" value="1"/>
</dbReference>
<dbReference type="PANTHER" id="PTHR33745">
    <property type="entry name" value="RSBT ANTAGONIST PROTEIN RSBS-RELATED"/>
    <property type="match status" value="1"/>
</dbReference>
<dbReference type="EMBL" id="CP012673">
    <property type="protein sequence ID" value="AUX45185.1"/>
    <property type="molecule type" value="Genomic_DNA"/>
</dbReference>
<evidence type="ECO:0000313" key="6">
    <source>
        <dbReference type="Proteomes" id="UP000238348"/>
    </source>
</evidence>
<reference evidence="5 6" key="1">
    <citation type="submission" date="2015-09" db="EMBL/GenBank/DDBJ databases">
        <title>Sorangium comparison.</title>
        <authorList>
            <person name="Zaburannyi N."/>
            <person name="Bunk B."/>
            <person name="Overmann J."/>
            <person name="Mueller R."/>
        </authorList>
    </citation>
    <scope>NUCLEOTIDE SEQUENCE [LARGE SCALE GENOMIC DNA]</scope>
    <source>
        <strain evidence="5 6">So ce26</strain>
    </source>
</reference>
<dbReference type="AlphaFoldDB" id="A0A2L0F0V4"/>
<feature type="coiled-coil region" evidence="2">
    <location>
        <begin position="6"/>
        <end position="40"/>
    </location>
</feature>
<dbReference type="PROSITE" id="PS50113">
    <property type="entry name" value="PAC"/>
    <property type="match status" value="1"/>
</dbReference>
<feature type="domain" description="STAS" evidence="4">
    <location>
        <begin position="302"/>
        <end position="413"/>
    </location>
</feature>
<sequence>MTSVDVDALVAELAQLREENAALRRERDAARRERDELHKAILGMPAAVGVMVGPDHVFKIVNDAWRALNPSLEPIGKPLINVLPAPLGGRVAAMVDRVFATGEPLISANVPYTWPGAEETSFITFHYSALRGDGGEIFGIVFHGLDVTAQMRSQREVQSLNSRLRTFLALAENAPDSIVVTEHGQITYANPAFRRMYGYGAEVVGTPLLDLVDAEGRALLDARRKEGASPGAARAIVTCRRHDGSTFPGEVSTFPIRDDGGQIDAEGAILRDLTEQRRVEQDRQRLQEDLIAAQQRAIRELSTPLIPLAERLVVMPLVGTIDRVRSEQILETLLKGITAHQAAVAILDTTGVRSMDEQVASSLLRTAGAARLLGTEVILTGISPEVARALVEIGTDLSGVVTRGTLEAGVAYALRRRPRSKGRR</sequence>
<dbReference type="InterPro" id="IPR013656">
    <property type="entry name" value="PAS_4"/>
</dbReference>
<dbReference type="SMART" id="SM00086">
    <property type="entry name" value="PAC"/>
    <property type="match status" value="1"/>
</dbReference>
<dbReference type="InterPro" id="IPR000014">
    <property type="entry name" value="PAS"/>
</dbReference>
<evidence type="ECO:0000313" key="5">
    <source>
        <dbReference type="EMBL" id="AUX45185.1"/>
    </source>
</evidence>
<evidence type="ECO:0000256" key="1">
    <source>
        <dbReference type="ARBA" id="ARBA00022553"/>
    </source>
</evidence>
<keyword evidence="1" id="KW-0597">Phosphoprotein</keyword>
<evidence type="ECO:0000259" key="4">
    <source>
        <dbReference type="PROSITE" id="PS50801"/>
    </source>
</evidence>
<dbReference type="InterPro" id="IPR036513">
    <property type="entry name" value="STAS_dom_sf"/>
</dbReference>
<dbReference type="InterPro" id="IPR035965">
    <property type="entry name" value="PAS-like_dom_sf"/>
</dbReference>
<dbReference type="CDD" id="cd07041">
    <property type="entry name" value="STAS_RsbR_RsbS_like"/>
    <property type="match status" value="1"/>
</dbReference>
<dbReference type="RefSeq" id="WP_159397533.1">
    <property type="nucleotide sequence ID" value="NZ_CP012673.1"/>
</dbReference>
<dbReference type="PROSITE" id="PS50801">
    <property type="entry name" value="STAS"/>
    <property type="match status" value="1"/>
</dbReference>
<evidence type="ECO:0008006" key="7">
    <source>
        <dbReference type="Google" id="ProtNLM"/>
    </source>
</evidence>
<dbReference type="PANTHER" id="PTHR33745:SF3">
    <property type="entry name" value="RSBT CO-ANTAGONIST PROTEIN RSBRC"/>
    <property type="match status" value="1"/>
</dbReference>
<protein>
    <recommendedName>
        <fullName evidence="7">Anti-anti-sigma factor</fullName>
    </recommendedName>
</protein>
<dbReference type="Pfam" id="PF08448">
    <property type="entry name" value="PAS_4"/>
    <property type="match status" value="1"/>
</dbReference>
<dbReference type="NCBIfam" id="TIGR00229">
    <property type="entry name" value="sensory_box"/>
    <property type="match status" value="1"/>
</dbReference>
<feature type="domain" description="PAC" evidence="3">
    <location>
        <begin position="233"/>
        <end position="285"/>
    </location>
</feature>
<keyword evidence="2" id="KW-0175">Coiled coil</keyword>
<dbReference type="Proteomes" id="UP000238348">
    <property type="component" value="Chromosome"/>
</dbReference>
<dbReference type="Gene3D" id="3.30.450.20">
    <property type="entry name" value="PAS domain"/>
    <property type="match status" value="2"/>
</dbReference>
<proteinExistence type="predicted"/>
<dbReference type="InterPro" id="IPR002645">
    <property type="entry name" value="STAS_dom"/>
</dbReference>
<dbReference type="Pfam" id="PF01740">
    <property type="entry name" value="STAS"/>
    <property type="match status" value="1"/>
</dbReference>
<gene>
    <name evidence="5" type="ORF">SOCE26_066660</name>
</gene>
<evidence type="ECO:0000259" key="3">
    <source>
        <dbReference type="PROSITE" id="PS50113"/>
    </source>
</evidence>
<dbReference type="InterPro" id="IPR051932">
    <property type="entry name" value="Bact_StressResp_Reg"/>
</dbReference>